<dbReference type="CDD" id="cd01821">
    <property type="entry name" value="Rhamnogalacturan_acetylesterase_like"/>
    <property type="match status" value="1"/>
</dbReference>
<dbReference type="Proteomes" id="UP000249082">
    <property type="component" value="Unassembled WGS sequence"/>
</dbReference>
<gene>
    <name evidence="5" type="ORF">DI555_00125</name>
</gene>
<evidence type="ECO:0000256" key="2">
    <source>
        <dbReference type="ARBA" id="ARBA00022801"/>
    </source>
</evidence>
<dbReference type="InterPro" id="IPR013830">
    <property type="entry name" value="SGNH_hydro"/>
</dbReference>
<dbReference type="PANTHER" id="PTHR43695">
    <property type="entry name" value="PUTATIVE (AFU_ORTHOLOGUE AFUA_2G17250)-RELATED"/>
    <property type="match status" value="1"/>
</dbReference>
<dbReference type="InterPro" id="IPR036514">
    <property type="entry name" value="SGNH_hydro_sf"/>
</dbReference>
<accession>A0A2W5QRK7</accession>
<dbReference type="Pfam" id="PF13472">
    <property type="entry name" value="Lipase_GDSL_2"/>
    <property type="match status" value="1"/>
</dbReference>
<proteinExistence type="inferred from homology"/>
<protein>
    <submittedName>
        <fullName evidence="5">Lysophospholipase</fullName>
    </submittedName>
</protein>
<dbReference type="InterPro" id="IPR037459">
    <property type="entry name" value="RhgT-like"/>
</dbReference>
<dbReference type="GO" id="GO:0016788">
    <property type="term" value="F:hydrolase activity, acting on ester bonds"/>
    <property type="evidence" value="ECO:0007669"/>
    <property type="project" value="UniProtKB-ARBA"/>
</dbReference>
<dbReference type="AlphaFoldDB" id="A0A2W5QRK7"/>
<evidence type="ECO:0000313" key="5">
    <source>
        <dbReference type="EMBL" id="PZQ57393.1"/>
    </source>
</evidence>
<evidence type="ECO:0000259" key="4">
    <source>
        <dbReference type="Pfam" id="PF13472"/>
    </source>
</evidence>
<dbReference type="SUPFAM" id="SSF52266">
    <property type="entry name" value="SGNH hydrolase"/>
    <property type="match status" value="1"/>
</dbReference>
<dbReference type="Gene3D" id="3.40.50.1110">
    <property type="entry name" value="SGNH hydrolase"/>
    <property type="match status" value="1"/>
</dbReference>
<feature type="domain" description="SGNH hydrolase-type esterase" evidence="4">
    <location>
        <begin position="48"/>
        <end position="197"/>
    </location>
</feature>
<dbReference type="PANTHER" id="PTHR43695:SF1">
    <property type="entry name" value="RHAMNOGALACTURONAN ACETYLESTERASE"/>
    <property type="match status" value="1"/>
</dbReference>
<reference evidence="5 6" key="1">
    <citation type="submission" date="2017-08" db="EMBL/GenBank/DDBJ databases">
        <title>Infants hospitalized years apart are colonized by the same room-sourced microbial strains.</title>
        <authorList>
            <person name="Brooks B."/>
            <person name="Olm M.R."/>
            <person name="Firek B.A."/>
            <person name="Baker R."/>
            <person name="Thomas B.C."/>
            <person name="Morowitz M.J."/>
            <person name="Banfield J.F."/>
        </authorList>
    </citation>
    <scope>NUCLEOTIDE SEQUENCE [LARGE SCALE GENOMIC DNA]</scope>
    <source>
        <strain evidence="5">S2_005_002_R2_33</strain>
    </source>
</reference>
<evidence type="ECO:0000313" key="6">
    <source>
        <dbReference type="Proteomes" id="UP000249082"/>
    </source>
</evidence>
<sequence>MMRQAWMGAAAALALLAPALQAQENDSSQGRTIRKDAEKLAPYKIILVGDSTMAPMSGWGSLFCAHHVKSSVACLNLGRGGRSTRSYRQEGSWDIALAEARVPGYRRTYVLIQFAHNDQSSVAERWTDMETEFPANLKRMVGEVRAAGALPVLLTPLTRREFRQGTLDNSLAPWSAKIREVAQALSVPLVDLNRSSAAAVQAMGPEKAMELAQAGPNAQERAAAQAGTTLKPRAAAEARLPDVPTQPDGPRAQFQRKFDYTHVGDAGAELFAGLVAGDLVRAVPELGSQVAP</sequence>
<comment type="similarity">
    <text evidence="1">Belongs to the 'GDSL' lipolytic enzyme family.</text>
</comment>
<name>A0A2W5QRK7_9SPHN</name>
<feature type="signal peptide" evidence="3">
    <location>
        <begin position="1"/>
        <end position="22"/>
    </location>
</feature>
<keyword evidence="3" id="KW-0732">Signal</keyword>
<keyword evidence="2" id="KW-0378">Hydrolase</keyword>
<dbReference type="EMBL" id="QFPX01000001">
    <property type="protein sequence ID" value="PZQ57393.1"/>
    <property type="molecule type" value="Genomic_DNA"/>
</dbReference>
<organism evidence="5 6">
    <name type="scientific">Novosphingobium pentaromativorans</name>
    <dbReference type="NCBI Taxonomy" id="205844"/>
    <lineage>
        <taxon>Bacteria</taxon>
        <taxon>Pseudomonadati</taxon>
        <taxon>Pseudomonadota</taxon>
        <taxon>Alphaproteobacteria</taxon>
        <taxon>Sphingomonadales</taxon>
        <taxon>Sphingomonadaceae</taxon>
        <taxon>Novosphingobium</taxon>
    </lineage>
</organism>
<comment type="caution">
    <text evidence="5">The sequence shown here is derived from an EMBL/GenBank/DDBJ whole genome shotgun (WGS) entry which is preliminary data.</text>
</comment>
<feature type="chain" id="PRO_5016147100" evidence="3">
    <location>
        <begin position="23"/>
        <end position="292"/>
    </location>
</feature>
<evidence type="ECO:0000256" key="1">
    <source>
        <dbReference type="ARBA" id="ARBA00008668"/>
    </source>
</evidence>
<evidence type="ECO:0000256" key="3">
    <source>
        <dbReference type="SAM" id="SignalP"/>
    </source>
</evidence>